<dbReference type="EMBL" id="VIGI01000002">
    <property type="protein sequence ID" value="KAB8303807.1"/>
    <property type="molecule type" value="Genomic_DNA"/>
</dbReference>
<evidence type="ECO:0000313" key="6">
    <source>
        <dbReference type="Proteomes" id="UP000326757"/>
    </source>
</evidence>
<sequence length="515" mass="56715">MTDLLDILPHFPTQNYVRLLPPLERNLVTVADLLTLDCIEIAKRATLPLLDVKRLCADILAHLKEDLGIGEVELSDEISGEGGKDADEMVMKNKLRKSGEAVVNAWETISTLDDDMDHALGGGIPTGYITEITGESGAGKTQFLLTLLLSVQLPAPHGLTAPTLYISTESPLPTTRLSQLLRTHPFLSSHPSPPSLDRIISIITPDLESQDHILRFQVPVAIKRHGIRLLIIDSVAANYRAEFERPGVAKGGGNMAQRSAELVRLGQLLREIAREFEVAVVVANQVADRFTGGSGRASPLAFSQRRESNMQSSPLARRSLGINGSAPIPSSSMNVPMSSMPGSSIDGRTGSRDYSIITSDPMSLDHQQRWFTGWGDDPHPSYTSSKNVKTPSLGLIWTTQIACRIALIKKPVYGQARNEIMEEGERGEPVLRRWRRWMKVVFAGWARESGEGLDGSVEFEIKGEGMFAVKKGDGEEILPYEVMNTLYDTYLVISIIYKLPSTSYLPNNKSRYKSI</sequence>
<reference evidence="5 6" key="1">
    <citation type="submission" date="2019-06" db="EMBL/GenBank/DDBJ databases">
        <title>Genome Sequence of the Brown Rot Fungal Pathogen Monilinia laxa.</title>
        <authorList>
            <person name="De Miccolis Angelini R.M."/>
            <person name="Landi L."/>
            <person name="Abate D."/>
            <person name="Pollastro S."/>
            <person name="Romanazzi G."/>
            <person name="Faretra F."/>
        </authorList>
    </citation>
    <scope>NUCLEOTIDE SEQUENCE [LARGE SCALE GENOMIC DNA]</scope>
    <source>
        <strain evidence="5 6">Mlax316</strain>
    </source>
</reference>
<dbReference type="GO" id="GO:0005524">
    <property type="term" value="F:ATP binding"/>
    <property type="evidence" value="ECO:0007669"/>
    <property type="project" value="UniProtKB-KW"/>
</dbReference>
<dbReference type="PROSITE" id="PS50162">
    <property type="entry name" value="RECA_2"/>
    <property type="match status" value="1"/>
</dbReference>
<keyword evidence="2" id="KW-0067">ATP-binding</keyword>
<dbReference type="GO" id="GO:0140664">
    <property type="term" value="F:ATP-dependent DNA damage sensor activity"/>
    <property type="evidence" value="ECO:0007669"/>
    <property type="project" value="InterPro"/>
</dbReference>
<proteinExistence type="predicted"/>
<name>A0A5N6KJE9_MONLA</name>
<feature type="compositionally biased region" description="Low complexity" evidence="3">
    <location>
        <begin position="329"/>
        <end position="344"/>
    </location>
</feature>
<evidence type="ECO:0000313" key="5">
    <source>
        <dbReference type="EMBL" id="KAB8303807.1"/>
    </source>
</evidence>
<protein>
    <recommendedName>
        <fullName evidence="4">RecA family profile 1 domain-containing protein</fullName>
    </recommendedName>
</protein>
<dbReference type="AlphaFoldDB" id="A0A5N6KJE9"/>
<dbReference type="Proteomes" id="UP000326757">
    <property type="component" value="Unassembled WGS sequence"/>
</dbReference>
<feature type="domain" description="RecA family profile 1" evidence="4">
    <location>
        <begin position="105"/>
        <end position="286"/>
    </location>
</feature>
<evidence type="ECO:0000256" key="1">
    <source>
        <dbReference type="ARBA" id="ARBA00022741"/>
    </source>
</evidence>
<dbReference type="GO" id="GO:0000150">
    <property type="term" value="F:DNA strand exchange activity"/>
    <property type="evidence" value="ECO:0007669"/>
    <property type="project" value="TreeGrafter"/>
</dbReference>
<dbReference type="InterPro" id="IPR013632">
    <property type="entry name" value="Rad51_C"/>
</dbReference>
<dbReference type="GO" id="GO:0003697">
    <property type="term" value="F:single-stranded DNA binding"/>
    <property type="evidence" value="ECO:0007669"/>
    <property type="project" value="TreeGrafter"/>
</dbReference>
<feature type="region of interest" description="Disordered" evidence="3">
    <location>
        <begin position="295"/>
        <end position="347"/>
    </location>
</feature>
<dbReference type="GO" id="GO:0061982">
    <property type="term" value="P:meiosis I cell cycle process"/>
    <property type="evidence" value="ECO:0007669"/>
    <property type="project" value="UniProtKB-ARBA"/>
</dbReference>
<dbReference type="SUPFAM" id="SSF52540">
    <property type="entry name" value="P-loop containing nucleoside triphosphate hydrolases"/>
    <property type="match status" value="1"/>
</dbReference>
<keyword evidence="6" id="KW-1185">Reference proteome</keyword>
<dbReference type="InterPro" id="IPR020588">
    <property type="entry name" value="RecA_ATP-bd"/>
</dbReference>
<keyword evidence="1" id="KW-0547">Nucleotide-binding</keyword>
<comment type="caution">
    <text evidence="5">The sequence shown here is derived from an EMBL/GenBank/DDBJ whole genome shotgun (WGS) entry which is preliminary data.</text>
</comment>
<dbReference type="GO" id="GO:0000730">
    <property type="term" value="P:DNA recombinase assembly"/>
    <property type="evidence" value="ECO:0007669"/>
    <property type="project" value="TreeGrafter"/>
</dbReference>
<gene>
    <name evidence="5" type="ORF">EYC80_005181</name>
</gene>
<evidence type="ECO:0000256" key="3">
    <source>
        <dbReference type="SAM" id="MobiDB-lite"/>
    </source>
</evidence>
<dbReference type="GO" id="GO:0006312">
    <property type="term" value="P:mitotic recombination"/>
    <property type="evidence" value="ECO:0007669"/>
    <property type="project" value="TreeGrafter"/>
</dbReference>
<evidence type="ECO:0000259" key="4">
    <source>
        <dbReference type="PROSITE" id="PS50162"/>
    </source>
</evidence>
<dbReference type="PANTHER" id="PTHR22942:SF66">
    <property type="entry name" value="RE19845P"/>
    <property type="match status" value="1"/>
</dbReference>
<dbReference type="GO" id="GO:0003690">
    <property type="term" value="F:double-stranded DNA binding"/>
    <property type="evidence" value="ECO:0007669"/>
    <property type="project" value="TreeGrafter"/>
</dbReference>
<evidence type="ECO:0000256" key="2">
    <source>
        <dbReference type="ARBA" id="ARBA00022840"/>
    </source>
</evidence>
<dbReference type="Pfam" id="PF08423">
    <property type="entry name" value="Rad51"/>
    <property type="match status" value="1"/>
</dbReference>
<dbReference type="PANTHER" id="PTHR22942">
    <property type="entry name" value="RECA/RAD51/RADA DNA STRAND-PAIRING FAMILY MEMBER"/>
    <property type="match status" value="1"/>
</dbReference>
<dbReference type="GO" id="GO:0042148">
    <property type="term" value="P:DNA strand invasion"/>
    <property type="evidence" value="ECO:0007669"/>
    <property type="project" value="TreeGrafter"/>
</dbReference>
<dbReference type="OrthoDB" id="1861185at2759"/>
<dbReference type="InterPro" id="IPR027417">
    <property type="entry name" value="P-loop_NTPase"/>
</dbReference>
<organism evidence="5 6">
    <name type="scientific">Monilinia laxa</name>
    <name type="common">Brown rot fungus</name>
    <name type="synonym">Sclerotinia laxa</name>
    <dbReference type="NCBI Taxonomy" id="61186"/>
    <lineage>
        <taxon>Eukaryota</taxon>
        <taxon>Fungi</taxon>
        <taxon>Dikarya</taxon>
        <taxon>Ascomycota</taxon>
        <taxon>Pezizomycotina</taxon>
        <taxon>Leotiomycetes</taxon>
        <taxon>Helotiales</taxon>
        <taxon>Sclerotiniaceae</taxon>
        <taxon>Monilinia</taxon>
    </lineage>
</organism>
<accession>A0A5N6KJE9</accession>
<dbReference type="Gene3D" id="3.40.50.300">
    <property type="entry name" value="P-loop containing nucleotide triphosphate hydrolases"/>
    <property type="match status" value="1"/>
</dbReference>